<dbReference type="EMBL" id="GBRH01193286">
    <property type="protein sequence ID" value="JAE04610.1"/>
    <property type="molecule type" value="Transcribed_RNA"/>
</dbReference>
<protein>
    <submittedName>
        <fullName evidence="1">PP2A4</fullName>
    </submittedName>
</protein>
<organism evidence="1">
    <name type="scientific">Arundo donax</name>
    <name type="common">Giant reed</name>
    <name type="synonym">Donax arundinaceus</name>
    <dbReference type="NCBI Taxonomy" id="35708"/>
    <lineage>
        <taxon>Eukaryota</taxon>
        <taxon>Viridiplantae</taxon>
        <taxon>Streptophyta</taxon>
        <taxon>Embryophyta</taxon>
        <taxon>Tracheophyta</taxon>
        <taxon>Spermatophyta</taxon>
        <taxon>Magnoliopsida</taxon>
        <taxon>Liliopsida</taxon>
        <taxon>Poales</taxon>
        <taxon>Poaceae</taxon>
        <taxon>PACMAD clade</taxon>
        <taxon>Arundinoideae</taxon>
        <taxon>Arundineae</taxon>
        <taxon>Arundo</taxon>
    </lineage>
</organism>
<proteinExistence type="predicted"/>
<evidence type="ECO:0000313" key="1">
    <source>
        <dbReference type="EMBL" id="JAE04610.1"/>
    </source>
</evidence>
<reference evidence="1" key="1">
    <citation type="submission" date="2014-09" db="EMBL/GenBank/DDBJ databases">
        <authorList>
            <person name="Magalhaes I.L.F."/>
            <person name="Oliveira U."/>
            <person name="Santos F.R."/>
            <person name="Vidigal T.H.D.A."/>
            <person name="Brescovit A.D."/>
            <person name="Santos A.J."/>
        </authorList>
    </citation>
    <scope>NUCLEOTIDE SEQUENCE</scope>
    <source>
        <tissue evidence="1">Shoot tissue taken approximately 20 cm above the soil surface</tissue>
    </source>
</reference>
<dbReference type="AlphaFoldDB" id="A0A0A9EV85"/>
<sequence length="42" mass="5076">MPTKVWQCKCLEDIHRSFRLFSIDSIGGIRNFLPPWWFISIH</sequence>
<reference evidence="1" key="2">
    <citation type="journal article" date="2015" name="Data Brief">
        <title>Shoot transcriptome of the giant reed, Arundo donax.</title>
        <authorList>
            <person name="Barrero R.A."/>
            <person name="Guerrero F.D."/>
            <person name="Moolhuijzen P."/>
            <person name="Goolsby J.A."/>
            <person name="Tidwell J."/>
            <person name="Bellgard S.E."/>
            <person name="Bellgard M.I."/>
        </authorList>
    </citation>
    <scope>NUCLEOTIDE SEQUENCE</scope>
    <source>
        <tissue evidence="1">Shoot tissue taken approximately 20 cm above the soil surface</tissue>
    </source>
</reference>
<accession>A0A0A9EV85</accession>
<name>A0A0A9EV85_ARUDO</name>